<keyword evidence="3" id="KW-1185">Reference proteome</keyword>
<dbReference type="PANTHER" id="PTHR10357">
    <property type="entry name" value="ALPHA-AMYLASE FAMILY MEMBER"/>
    <property type="match status" value="1"/>
</dbReference>
<evidence type="ECO:0000259" key="1">
    <source>
        <dbReference type="SMART" id="SM00642"/>
    </source>
</evidence>
<dbReference type="GO" id="GO:0004556">
    <property type="term" value="F:alpha-amylase activity"/>
    <property type="evidence" value="ECO:0007669"/>
    <property type="project" value="TreeGrafter"/>
</dbReference>
<accession>A0A2T3N3Q7</accession>
<dbReference type="Pfam" id="PF00128">
    <property type="entry name" value="Alpha-amylase"/>
    <property type="match status" value="2"/>
</dbReference>
<dbReference type="SUPFAM" id="SSF81296">
    <property type="entry name" value="E set domains"/>
    <property type="match status" value="1"/>
</dbReference>
<feature type="domain" description="Glycosyl hydrolase family 13 catalytic" evidence="1">
    <location>
        <begin position="356"/>
        <end position="720"/>
    </location>
</feature>
<dbReference type="EMBL" id="PYMC01000002">
    <property type="protein sequence ID" value="PSW06944.1"/>
    <property type="molecule type" value="Genomic_DNA"/>
</dbReference>
<dbReference type="Proteomes" id="UP000240904">
    <property type="component" value="Unassembled WGS sequence"/>
</dbReference>
<dbReference type="InterPro" id="IPR013780">
    <property type="entry name" value="Glyco_hydro_b"/>
</dbReference>
<dbReference type="InterPro" id="IPR017853">
    <property type="entry name" value="GH"/>
</dbReference>
<reference evidence="2 3" key="1">
    <citation type="submission" date="2018-03" db="EMBL/GenBank/DDBJ databases">
        <title>Whole genome sequencing of Histamine producing bacteria.</title>
        <authorList>
            <person name="Butler K."/>
        </authorList>
    </citation>
    <scope>NUCLEOTIDE SEQUENCE [LARGE SCALE GENOMIC DNA]</scope>
    <source>
        <strain evidence="2 3">DSM 16190</strain>
    </source>
</reference>
<dbReference type="Gene3D" id="3.20.20.80">
    <property type="entry name" value="Glycosidases"/>
    <property type="match status" value="1"/>
</dbReference>
<dbReference type="SMART" id="SM00642">
    <property type="entry name" value="Aamy"/>
    <property type="match status" value="1"/>
</dbReference>
<dbReference type="InterPro" id="IPR013783">
    <property type="entry name" value="Ig-like_fold"/>
</dbReference>
<evidence type="ECO:0000313" key="2">
    <source>
        <dbReference type="EMBL" id="PSW06944.1"/>
    </source>
</evidence>
<organism evidence="2 3">
    <name type="scientific">Photobacterium lipolyticum</name>
    <dbReference type="NCBI Taxonomy" id="266810"/>
    <lineage>
        <taxon>Bacteria</taxon>
        <taxon>Pseudomonadati</taxon>
        <taxon>Pseudomonadota</taxon>
        <taxon>Gammaproteobacteria</taxon>
        <taxon>Vibrionales</taxon>
        <taxon>Vibrionaceae</taxon>
        <taxon>Photobacterium</taxon>
    </lineage>
</organism>
<dbReference type="OrthoDB" id="9805159at2"/>
<dbReference type="GO" id="GO:0009313">
    <property type="term" value="P:oligosaccharide catabolic process"/>
    <property type="evidence" value="ECO:0007669"/>
    <property type="project" value="TreeGrafter"/>
</dbReference>
<protein>
    <recommendedName>
        <fullName evidence="1">Glycosyl hydrolase family 13 catalytic domain-containing protein</fullName>
    </recommendedName>
</protein>
<dbReference type="SUPFAM" id="SSF51445">
    <property type="entry name" value="(Trans)glycosidases"/>
    <property type="match status" value="1"/>
</dbReference>
<evidence type="ECO:0000313" key="3">
    <source>
        <dbReference type="Proteomes" id="UP000240904"/>
    </source>
</evidence>
<dbReference type="SUPFAM" id="SSF51011">
    <property type="entry name" value="Glycosyl hydrolase domain"/>
    <property type="match status" value="1"/>
</dbReference>
<gene>
    <name evidence="2" type="ORF">C9I89_03680</name>
</gene>
<dbReference type="InterPro" id="IPR006047">
    <property type="entry name" value="GH13_cat_dom"/>
</dbReference>
<dbReference type="PANTHER" id="PTHR10357:SF228">
    <property type="entry name" value="PUTATIVE-RELATED"/>
    <property type="match status" value="1"/>
</dbReference>
<proteinExistence type="predicted"/>
<dbReference type="CDD" id="cd02861">
    <property type="entry name" value="E_set_pullulanase_like"/>
    <property type="match status" value="1"/>
</dbReference>
<sequence length="836" mass="91273">MNFANGAYSVEMVLEAGAQAFKVADAGWTNGTNFGIDQIEPGEGTLALSDKDGNIAFSTETKGLYRFVLDASADASKPVVTVTLIQEIAESSCSKLADSSELAPLADTKLFVRGLHSGWAADPMYQLTYKGDNIYQAYFTVDKATPTQFKIADDTDNWGVQYSVVNEAGSYIKLLDGVDYTAVKRDAGSSNNTFDLGAATYSVKLTLNAGDNEEGSLLFEKCDSVPVPYGDTELLLRGDFNGWQDGTSLTYLGDGKYQVSIYLQPGDYNFKLASEDWNTVNLGFSDLVAGGDSVQWQDAEEDNNLQLSVTELGDWTFVIDASDKSHAKLVITKPEPKPIYACNNSDNAACDLRMYQIMVESFVDGDKSRGYGVGYGTSHHNGDLQGIIDSLDYIKGLNVNALWLTPVFDSCAGLAGDERLGATGYFACDFFNVDSNFGSKEKLKELIDIAHQKGMYVFLDGVFGHVGLAGVPNASPNGVKPALVKPLNDKGEPDMGYPGFVVDYSKPESLDYFKEVATYWVREYGIDGWRLDQAYQLPLDAWRDIRAAVEAEATTRKAGGELWGTLGYMVAEVWKSASEINQYAYGTDENPALSSAFDFNRRYGVVQALAVEESGQSSDATQLDSFWNSRSNYPNHAMPNLMLGNHDLVRFGDLIERGNKGNYWKRHKAAISFLGAWTGPITLYYGDEIGDQVEGFAKKVTENCADQGLCDDHVARSSAKIEGVTGVTLTLEQADLKNWVTKLFQVRDTHPALYSGERSNLAITPDLYVDLKQADDEQIVYLLNVSEQDTSYDLDASQLKAGNKLVDLMTGEVIANGGGTLNIAVPALTGRFLLVE</sequence>
<dbReference type="Gene3D" id="2.60.40.10">
    <property type="entry name" value="Immunoglobulins"/>
    <property type="match status" value="2"/>
</dbReference>
<name>A0A2T3N3Q7_9GAMM</name>
<comment type="caution">
    <text evidence="2">The sequence shown here is derived from an EMBL/GenBank/DDBJ whole genome shotgun (WGS) entry which is preliminary data.</text>
</comment>
<dbReference type="Gene3D" id="2.60.40.1180">
    <property type="entry name" value="Golgi alpha-mannosidase II"/>
    <property type="match status" value="1"/>
</dbReference>
<dbReference type="InterPro" id="IPR014756">
    <property type="entry name" value="Ig_E-set"/>
</dbReference>
<dbReference type="AlphaFoldDB" id="A0A2T3N3Q7"/>